<keyword evidence="3" id="KW-0233">DNA recombination</keyword>
<dbReference type="PROSITE" id="PS51898">
    <property type="entry name" value="TYR_RECOMBINASE"/>
    <property type="match status" value="1"/>
</dbReference>
<evidence type="ECO:0000256" key="1">
    <source>
        <dbReference type="ARBA" id="ARBA00008857"/>
    </source>
</evidence>
<comment type="caution">
    <text evidence="6">The sequence shown here is derived from an EMBL/GenBank/DDBJ whole genome shotgun (WGS) entry which is preliminary data.</text>
</comment>
<dbReference type="InterPro" id="IPR011010">
    <property type="entry name" value="DNA_brk_join_enz"/>
</dbReference>
<evidence type="ECO:0000313" key="7">
    <source>
        <dbReference type="Proteomes" id="UP001500466"/>
    </source>
</evidence>
<accession>A0ABP9I8I9</accession>
<feature type="domain" description="Tyr recombinase" evidence="5">
    <location>
        <begin position="375"/>
        <end position="606"/>
    </location>
</feature>
<evidence type="ECO:0000256" key="2">
    <source>
        <dbReference type="ARBA" id="ARBA00023125"/>
    </source>
</evidence>
<dbReference type="SUPFAM" id="SSF56349">
    <property type="entry name" value="DNA breaking-rejoining enzymes"/>
    <property type="match status" value="1"/>
</dbReference>
<dbReference type="Gene3D" id="1.10.443.10">
    <property type="entry name" value="Intergrase catalytic core"/>
    <property type="match status" value="1"/>
</dbReference>
<dbReference type="PANTHER" id="PTHR30349:SF41">
    <property type="entry name" value="INTEGRASE_RECOMBINASE PROTEIN MJ0367-RELATED"/>
    <property type="match status" value="1"/>
</dbReference>
<evidence type="ECO:0000256" key="4">
    <source>
        <dbReference type="SAM" id="MobiDB-lite"/>
    </source>
</evidence>
<dbReference type="Pfam" id="PF00589">
    <property type="entry name" value="Phage_integrase"/>
    <property type="match status" value="1"/>
</dbReference>
<evidence type="ECO:0000259" key="5">
    <source>
        <dbReference type="PROSITE" id="PS51898"/>
    </source>
</evidence>
<evidence type="ECO:0000313" key="6">
    <source>
        <dbReference type="EMBL" id="GAA4991286.1"/>
    </source>
</evidence>
<protein>
    <recommendedName>
        <fullName evidence="5">Tyr recombinase domain-containing protein</fullName>
    </recommendedName>
</protein>
<dbReference type="InterPro" id="IPR013762">
    <property type="entry name" value="Integrase-like_cat_sf"/>
</dbReference>
<sequence length="762" mass="85153">MRRLAEDHAILGKAGMKANLALVPAQAAGRLPGGGPDGRKTQDKRDPRLPIADLFSEERARRLWDSLPDGHRRDRFDSNMPDDYRQAFAEQAIDKARGWFTQAVSFVGLPEPMIWELAWFVDQQVGDGYAVNPARLNRLRRGLALALEHGGPPARSARSITALSNEEWAGEVRAAGVRAGLSSGENIATVVLHSVKHIQDRLAYAYHDGEWWRLNLWNPALDRRILQRDHEPSGRHVANFVHLRADWLREAVKWWLSVQLSTERYVWSSVKSRMDTMKRFQAYIDRVGCTGPLLVSSPWVRGFVDHLNGYSALSGADKGGRLAKNSRRSTLVAVEAFFRWMYDHRAEAASVLGDPRWGRLDASYSVLFRLDDKPRLTNQLPEDMALEDEVVHRIAAGSGLLAAPKTEGGLNDRQAFHALMLLIRTGRRMNEVLMMDFDPLLPLAGTGPASEADGAGFVARLKYQQTKVTGGGPAVIPVDQEIVDIVRVQQTWAREFIASQGAPEGTDPVYLFVQTRQNRLGLRPYASATFHHRLGVLTKLMAVTDSAGRQVAVSKTHTFRHTRATDLINAGVPVHVVMRYLGHLSPTMTMHYAKTLSTTAEREFLRYKKVTADGRTAGIEPSDLYDMLHLDQRADRVLPNGWCMLPPRQVCSKGNACLTCDKFVTDASHRDDLRHQLAQTEALIAHRQAQFTARHGEPMREDNIWLGGRLAESRALTKVLVALDQVAVREHSRFRAVRGAGTADRPEPPPSVTRNRSHDPLA</sequence>
<evidence type="ECO:0000256" key="3">
    <source>
        <dbReference type="ARBA" id="ARBA00023172"/>
    </source>
</evidence>
<feature type="region of interest" description="Disordered" evidence="4">
    <location>
        <begin position="736"/>
        <end position="762"/>
    </location>
</feature>
<dbReference type="PANTHER" id="PTHR30349">
    <property type="entry name" value="PHAGE INTEGRASE-RELATED"/>
    <property type="match status" value="1"/>
</dbReference>
<feature type="compositionally biased region" description="Basic and acidic residues" evidence="4">
    <location>
        <begin position="37"/>
        <end position="48"/>
    </location>
</feature>
<dbReference type="InterPro" id="IPR002104">
    <property type="entry name" value="Integrase_catalytic"/>
</dbReference>
<reference evidence="7" key="1">
    <citation type="journal article" date="2019" name="Int. J. Syst. Evol. Microbiol.">
        <title>The Global Catalogue of Microorganisms (GCM) 10K type strain sequencing project: providing services to taxonomists for standard genome sequencing and annotation.</title>
        <authorList>
            <consortium name="The Broad Institute Genomics Platform"/>
            <consortium name="The Broad Institute Genome Sequencing Center for Infectious Disease"/>
            <person name="Wu L."/>
            <person name="Ma J."/>
        </authorList>
    </citation>
    <scope>NUCLEOTIDE SEQUENCE [LARGE SCALE GENOMIC DNA]</scope>
    <source>
        <strain evidence="7">JCM 17986</strain>
    </source>
</reference>
<feature type="region of interest" description="Disordered" evidence="4">
    <location>
        <begin position="27"/>
        <end position="48"/>
    </location>
</feature>
<gene>
    <name evidence="6" type="ORF">GCM10023205_74060</name>
</gene>
<dbReference type="InterPro" id="IPR050090">
    <property type="entry name" value="Tyrosine_recombinase_XerCD"/>
</dbReference>
<keyword evidence="2" id="KW-0238">DNA-binding</keyword>
<proteinExistence type="inferred from homology"/>
<dbReference type="EMBL" id="BAABHS010000043">
    <property type="protein sequence ID" value="GAA4991286.1"/>
    <property type="molecule type" value="Genomic_DNA"/>
</dbReference>
<comment type="similarity">
    <text evidence="1">Belongs to the 'phage' integrase family.</text>
</comment>
<organism evidence="6 7">
    <name type="scientific">Yinghuangia aomiensis</name>
    <dbReference type="NCBI Taxonomy" id="676205"/>
    <lineage>
        <taxon>Bacteria</taxon>
        <taxon>Bacillati</taxon>
        <taxon>Actinomycetota</taxon>
        <taxon>Actinomycetes</taxon>
        <taxon>Kitasatosporales</taxon>
        <taxon>Streptomycetaceae</taxon>
        <taxon>Yinghuangia</taxon>
    </lineage>
</organism>
<name>A0ABP9I8I9_9ACTN</name>
<dbReference type="Proteomes" id="UP001500466">
    <property type="component" value="Unassembled WGS sequence"/>
</dbReference>
<keyword evidence="7" id="KW-1185">Reference proteome</keyword>